<feature type="transmembrane region" description="Helical" evidence="1">
    <location>
        <begin position="76"/>
        <end position="93"/>
    </location>
</feature>
<keyword evidence="1" id="KW-1133">Transmembrane helix</keyword>
<accession>A0A4Z1CYL2</accession>
<name>A0A4Z1CYL2_STRGP</name>
<reference evidence="2 3" key="1">
    <citation type="submission" date="2019-04" db="EMBL/GenBank/DDBJ databases">
        <title>Streptomyces sp. nov. Bv016 isolated from bark of Buahinia variegata.</title>
        <authorList>
            <person name="Kanchanasin P."/>
            <person name="Tanasupawat S."/>
            <person name="Yuki M."/>
            <person name="Kudo T."/>
        </authorList>
    </citation>
    <scope>NUCLEOTIDE SEQUENCE [LARGE SCALE GENOMIC DNA]</scope>
    <source>
        <strain evidence="2 3">JCM 4765</strain>
    </source>
</reference>
<gene>
    <name evidence="2" type="ORF">E5082_30640</name>
</gene>
<keyword evidence="1" id="KW-0472">Membrane</keyword>
<sequence>MSPHLKKSAARPLSFLLQAVVSAALWAAWLGWDQHRDVHPDGSTTGPYQPWQVIGLVLTLLVPVCWGALRGDARSVVVGTSAGLTIAAFYDWSDDATGLFGVGVTLVLLGSLAATGTVAAALRHKKESRPA</sequence>
<evidence type="ECO:0000313" key="2">
    <source>
        <dbReference type="EMBL" id="TGN74234.1"/>
    </source>
</evidence>
<dbReference type="Proteomes" id="UP000298513">
    <property type="component" value="Unassembled WGS sequence"/>
</dbReference>
<feature type="transmembrane region" description="Helical" evidence="1">
    <location>
        <begin position="51"/>
        <end position="69"/>
    </location>
</feature>
<dbReference type="EMBL" id="SRRU01000016">
    <property type="protein sequence ID" value="TGN74234.1"/>
    <property type="molecule type" value="Genomic_DNA"/>
</dbReference>
<proteinExistence type="predicted"/>
<keyword evidence="3" id="KW-1185">Reference proteome</keyword>
<feature type="transmembrane region" description="Helical" evidence="1">
    <location>
        <begin position="99"/>
        <end position="122"/>
    </location>
</feature>
<evidence type="ECO:0000313" key="3">
    <source>
        <dbReference type="Proteomes" id="UP000298513"/>
    </source>
</evidence>
<dbReference type="AlphaFoldDB" id="A0A4Z1CYL2"/>
<keyword evidence="1" id="KW-0812">Transmembrane</keyword>
<protein>
    <submittedName>
        <fullName evidence="2">Uncharacterized protein</fullName>
    </submittedName>
</protein>
<dbReference type="GeneID" id="91534441"/>
<feature type="transmembrane region" description="Helical" evidence="1">
    <location>
        <begin position="12"/>
        <end position="31"/>
    </location>
</feature>
<dbReference type="RefSeq" id="WP_135794492.1">
    <property type="nucleotide sequence ID" value="NZ_BNBQ01000016.1"/>
</dbReference>
<organism evidence="2 3">
    <name type="scientific">Streptomyces griseoluteus</name>
    <dbReference type="NCBI Taxonomy" id="29306"/>
    <lineage>
        <taxon>Bacteria</taxon>
        <taxon>Bacillati</taxon>
        <taxon>Actinomycetota</taxon>
        <taxon>Actinomycetes</taxon>
        <taxon>Kitasatosporales</taxon>
        <taxon>Streptomycetaceae</taxon>
        <taxon>Streptomyces</taxon>
    </lineage>
</organism>
<evidence type="ECO:0000256" key="1">
    <source>
        <dbReference type="SAM" id="Phobius"/>
    </source>
</evidence>
<comment type="caution">
    <text evidence="2">The sequence shown here is derived from an EMBL/GenBank/DDBJ whole genome shotgun (WGS) entry which is preliminary data.</text>
</comment>